<dbReference type="Proteomes" id="UP000287233">
    <property type="component" value="Chromosome"/>
</dbReference>
<feature type="active site" description="Nucleophile" evidence="4">
    <location>
        <position position="296"/>
    </location>
</feature>
<feature type="binding site" evidence="4">
    <location>
        <begin position="92"/>
        <end position="96"/>
    </location>
    <ligand>
        <name>substrate</name>
    </ligand>
</feature>
<feature type="binding site" evidence="4">
    <location>
        <position position="368"/>
    </location>
    <ligand>
        <name>Zn(2+)</name>
        <dbReference type="ChEBI" id="CHEBI:29105"/>
    </ligand>
</feature>
<feature type="binding site" evidence="4">
    <location>
        <position position="337"/>
    </location>
    <ligand>
        <name>Zn(2+)</name>
        <dbReference type="ChEBI" id="CHEBI:29105"/>
    </ligand>
</feature>
<keyword evidence="4" id="KW-0479">Metal-binding</keyword>
<dbReference type="EC" id="2.4.2.29" evidence="4"/>
<protein>
    <recommendedName>
        <fullName evidence="4">Queuine tRNA-ribosyltransferase</fullName>
        <ecNumber evidence="4">2.4.2.29</ecNumber>
    </recommendedName>
    <alternativeName>
        <fullName evidence="4">Guanine insertion enzyme</fullName>
    </alternativeName>
    <alternativeName>
        <fullName evidence="4">tRNA-guanine transglycosylase</fullName>
    </alternativeName>
</protein>
<dbReference type="PANTHER" id="PTHR46499:SF1">
    <property type="entry name" value="QUEUINE TRNA-RIBOSYLTRANSFERASE"/>
    <property type="match status" value="1"/>
</dbReference>
<dbReference type="NCBIfam" id="TIGR00430">
    <property type="entry name" value="Q_tRNA_tgt"/>
    <property type="match status" value="1"/>
</dbReference>
<feature type="domain" description="tRNA-guanine(15) transglycosylase-like" evidence="5">
    <location>
        <begin position="14"/>
        <end position="388"/>
    </location>
</feature>
<evidence type="ECO:0000256" key="4">
    <source>
        <dbReference type="HAMAP-Rule" id="MF_00168"/>
    </source>
</evidence>
<dbReference type="SUPFAM" id="SSF51713">
    <property type="entry name" value="tRNA-guanine transglycosylase"/>
    <property type="match status" value="1"/>
</dbReference>
<keyword evidence="3 4" id="KW-0819">tRNA processing</keyword>
<dbReference type="PANTHER" id="PTHR46499">
    <property type="entry name" value="QUEUINE TRNA-RIBOSYLTRANSFERASE"/>
    <property type="match status" value="1"/>
</dbReference>
<evidence type="ECO:0000313" key="7">
    <source>
        <dbReference type="Proteomes" id="UP000287233"/>
    </source>
</evidence>
<keyword evidence="4" id="KW-0671">Queuosine biosynthesis</keyword>
<dbReference type="HAMAP" id="MF_00168">
    <property type="entry name" value="Q_tRNA_Tgt"/>
    <property type="match status" value="1"/>
</dbReference>
<evidence type="ECO:0000256" key="1">
    <source>
        <dbReference type="ARBA" id="ARBA00022676"/>
    </source>
</evidence>
<evidence type="ECO:0000313" key="6">
    <source>
        <dbReference type="EMBL" id="QAA77105.1"/>
    </source>
</evidence>
<comment type="pathway">
    <text evidence="4">tRNA modification; tRNA-queuosine biosynthesis.</text>
</comment>
<accession>A0A410FVG7</accession>
<dbReference type="InterPro" id="IPR036511">
    <property type="entry name" value="TGT-like_sf"/>
</dbReference>
<dbReference type="NCBIfam" id="TIGR00449">
    <property type="entry name" value="tgt_general"/>
    <property type="match status" value="1"/>
</dbReference>
<feature type="active site" description="Proton acceptor" evidence="4">
    <location>
        <position position="92"/>
    </location>
</feature>
<reference evidence="7" key="1">
    <citation type="submission" date="2018-12" db="EMBL/GenBank/DDBJ databases">
        <title>Complete genome sequence of an uncultured bacterium of the candidate phylum Bipolaricaulota.</title>
        <authorList>
            <person name="Kadnikov V.V."/>
            <person name="Mardanov A.V."/>
            <person name="Beletsky A.V."/>
            <person name="Frank Y.A."/>
            <person name="Karnachuk O.V."/>
            <person name="Ravin N.V."/>
        </authorList>
    </citation>
    <scope>NUCLEOTIDE SEQUENCE [LARGE SCALE GENOMIC DNA]</scope>
</reference>
<comment type="cofactor">
    <cofactor evidence="4">
        <name>Zn(2+)</name>
        <dbReference type="ChEBI" id="CHEBI:29105"/>
    </cofactor>
    <text evidence="4">Binds 1 zinc ion per subunit.</text>
</comment>
<keyword evidence="4" id="KW-0862">Zinc</keyword>
<comment type="function">
    <text evidence="4">Catalyzes the base-exchange of a guanine (G) residue with the queuine precursor 7-aminomethyl-7-deazaguanine (PreQ1) at position 34 (anticodon wobble position) in tRNAs with GU(N) anticodons (tRNA-Asp, -Asn, -His and -Tyr). Catalysis occurs through a double-displacement mechanism. The nucleophile active site attacks the C1' of nucleotide 34 to detach the guanine base from the RNA, forming a covalent enzyme-RNA intermediate. The proton acceptor active site deprotonates the incoming PreQ1, allowing a nucleophilic attack on the C1' of the ribose to form the product. After dissociation, two additional enzymatic reactions on the tRNA convert PreQ1 to queuine (Q), resulting in the hypermodified nucleoside queuosine (7-(((4,5-cis-dihydroxy-2-cyclopenten-1-yl)amino)methyl)-7-deazaguanosine).</text>
</comment>
<evidence type="ECO:0000256" key="2">
    <source>
        <dbReference type="ARBA" id="ARBA00022679"/>
    </source>
</evidence>
<proteinExistence type="inferred from homology"/>
<keyword evidence="1 4" id="KW-0328">Glycosyltransferase</keyword>
<gene>
    <name evidence="4" type="primary">tgt</name>
    <name evidence="6" type="ORF">BIP78_1339</name>
</gene>
<feature type="region of interest" description="RNA binding" evidence="4">
    <location>
        <begin position="277"/>
        <end position="283"/>
    </location>
</feature>
<dbReference type="KEGG" id="bih:BIP78_1339"/>
<dbReference type="InterPro" id="IPR002616">
    <property type="entry name" value="tRNA_ribo_trans-like"/>
</dbReference>
<feature type="binding site" evidence="4">
    <location>
        <position position="171"/>
    </location>
    <ligand>
        <name>substrate</name>
    </ligand>
</feature>
<feature type="binding site" evidence="4">
    <location>
        <position position="342"/>
    </location>
    <ligand>
        <name>Zn(2+)</name>
        <dbReference type="ChEBI" id="CHEBI:29105"/>
    </ligand>
</feature>
<evidence type="ECO:0000259" key="5">
    <source>
        <dbReference type="Pfam" id="PF01702"/>
    </source>
</evidence>
<comment type="catalytic activity">
    <reaction evidence="4">
        <text>7-aminomethyl-7-carbaguanine + guanosine(34) in tRNA = 7-aminomethyl-7-carbaguanosine(34) in tRNA + guanine</text>
        <dbReference type="Rhea" id="RHEA:24104"/>
        <dbReference type="Rhea" id="RHEA-COMP:10341"/>
        <dbReference type="Rhea" id="RHEA-COMP:10342"/>
        <dbReference type="ChEBI" id="CHEBI:16235"/>
        <dbReference type="ChEBI" id="CHEBI:58703"/>
        <dbReference type="ChEBI" id="CHEBI:74269"/>
        <dbReference type="ChEBI" id="CHEBI:82833"/>
        <dbReference type="EC" id="2.4.2.29"/>
    </reaction>
</comment>
<keyword evidence="2 4" id="KW-0808">Transferase</keyword>
<dbReference type="InterPro" id="IPR004803">
    <property type="entry name" value="TGT"/>
</dbReference>
<feature type="binding site" evidence="4">
    <location>
        <position position="247"/>
    </location>
    <ligand>
        <name>substrate</name>
    </ligand>
</feature>
<comment type="similarity">
    <text evidence="4">Belongs to the queuine tRNA-ribosyltransferase family.</text>
</comment>
<dbReference type="GO" id="GO:0046872">
    <property type="term" value="F:metal ion binding"/>
    <property type="evidence" value="ECO:0007669"/>
    <property type="project" value="UniProtKB-KW"/>
</dbReference>
<dbReference type="EMBL" id="CP034928">
    <property type="protein sequence ID" value="QAA77105.1"/>
    <property type="molecule type" value="Genomic_DNA"/>
</dbReference>
<feature type="binding site" evidence="4">
    <location>
        <position position="339"/>
    </location>
    <ligand>
        <name>Zn(2+)</name>
        <dbReference type="ChEBI" id="CHEBI:29105"/>
    </ligand>
</feature>
<dbReference type="AlphaFoldDB" id="A0A410FVG7"/>
<sequence>MTSFQILARASGSAARLGELVTPHGTIQTPAFVAVATRGTVKALGVDDLLGLGAEVLIANTYHLALRPGAEAVASLGGLHGFTGWRGPWFTDSGGFQVFSLGAGKVHGVGKIASMFPGERTAKPTGTSLVALTEDGAHFRSVVDGSPVFFSPEEVVRLQRLLGADVILPLDECTSPFHDRPYTESAMERTHRWAERALVAFEGTRGLGSNPGQALWGIVQGGAFDDLRRRSARTIAGMGFPGFAIGGSLGRSKDDMLRVIEWTVAELPEDRPRHLLGIGGVEDILAAVERGVDTFDCAAPTRLARNGVLLTFAEDGFRIAIRNARFARDESPVEEGCDCPTCRQYSRAFLRHLLQTGELSYHRLATLHNVRFMVRLMDRVRTALGAGEAVSDILSAPFTNPPAR</sequence>
<dbReference type="InterPro" id="IPR050076">
    <property type="entry name" value="ArchSynthase1/Queuine_TRR"/>
</dbReference>
<feature type="region of interest" description="RNA binding; important for wobble base 34 recognition" evidence="4">
    <location>
        <begin position="301"/>
        <end position="305"/>
    </location>
</feature>
<dbReference type="GO" id="GO:0008479">
    <property type="term" value="F:tRNA-guanosine(34) queuine transglycosylase activity"/>
    <property type="evidence" value="ECO:0007669"/>
    <property type="project" value="UniProtKB-UniRule"/>
</dbReference>
<name>A0A410FVG7_BIPS1</name>
<comment type="subunit">
    <text evidence="4">Homodimer. Within each dimer, one monomer is responsible for RNA recognition and catalysis, while the other monomer binds to the replacement base PreQ1.</text>
</comment>
<dbReference type="UniPathway" id="UPA00392"/>
<dbReference type="Gene3D" id="3.20.20.105">
    <property type="entry name" value="Queuine tRNA-ribosyltransferase-like"/>
    <property type="match status" value="1"/>
</dbReference>
<dbReference type="Pfam" id="PF01702">
    <property type="entry name" value="TGT"/>
    <property type="match status" value="1"/>
</dbReference>
<evidence type="ECO:0000256" key="3">
    <source>
        <dbReference type="ARBA" id="ARBA00022694"/>
    </source>
</evidence>
<dbReference type="GO" id="GO:0008616">
    <property type="term" value="P:tRNA queuosine(34) biosynthetic process"/>
    <property type="evidence" value="ECO:0007669"/>
    <property type="project" value="UniProtKB-UniRule"/>
</dbReference>
<feature type="binding site" evidence="4">
    <location>
        <position position="220"/>
    </location>
    <ligand>
        <name>substrate</name>
    </ligand>
</feature>
<organism evidence="6 7">
    <name type="scientific">Bipolaricaulis sibiricus</name>
    <dbReference type="NCBI Taxonomy" id="2501609"/>
    <lineage>
        <taxon>Bacteria</taxon>
        <taxon>Candidatus Bipolaricaulota</taxon>
        <taxon>Candidatus Bipolaricaulia</taxon>
        <taxon>Candidatus Bipolaricaulales</taxon>
        <taxon>Candidatus Bipolaricaulaceae</taxon>
        <taxon>Candidatus Bipolaricaulis</taxon>
    </lineage>
</organism>
<dbReference type="GO" id="GO:0005829">
    <property type="term" value="C:cytosol"/>
    <property type="evidence" value="ECO:0007669"/>
    <property type="project" value="TreeGrafter"/>
</dbReference>